<dbReference type="Gene3D" id="3.10.20.90">
    <property type="entry name" value="Phosphatidylinositol 3-kinase Catalytic Subunit, Chain A, domain 1"/>
    <property type="match status" value="1"/>
</dbReference>
<organism evidence="5 6">
    <name type="scientific">Dinothrombium tinctorium</name>
    <dbReference type="NCBI Taxonomy" id="1965070"/>
    <lineage>
        <taxon>Eukaryota</taxon>
        <taxon>Metazoa</taxon>
        <taxon>Ecdysozoa</taxon>
        <taxon>Arthropoda</taxon>
        <taxon>Chelicerata</taxon>
        <taxon>Arachnida</taxon>
        <taxon>Acari</taxon>
        <taxon>Acariformes</taxon>
        <taxon>Trombidiformes</taxon>
        <taxon>Prostigmata</taxon>
        <taxon>Anystina</taxon>
        <taxon>Parasitengona</taxon>
        <taxon>Trombidioidea</taxon>
        <taxon>Trombidiidae</taxon>
        <taxon>Dinothrombium</taxon>
    </lineage>
</organism>
<dbReference type="InterPro" id="IPR001849">
    <property type="entry name" value="PH_domain"/>
</dbReference>
<evidence type="ECO:0000259" key="4">
    <source>
        <dbReference type="PROSITE" id="PS50238"/>
    </source>
</evidence>
<dbReference type="CDD" id="cd00821">
    <property type="entry name" value="PH"/>
    <property type="match status" value="1"/>
</dbReference>
<dbReference type="Gene3D" id="2.30.29.30">
    <property type="entry name" value="Pleckstrin-homology domain (PH domain)/Phosphotyrosine-binding domain (PTB)"/>
    <property type="match status" value="2"/>
</dbReference>
<evidence type="ECO:0000313" key="6">
    <source>
        <dbReference type="Proteomes" id="UP000285301"/>
    </source>
</evidence>
<feature type="region of interest" description="Disordered" evidence="2">
    <location>
        <begin position="1"/>
        <end position="45"/>
    </location>
</feature>
<protein>
    <submittedName>
        <fullName evidence="5">Arf-GAP with Rho-GAP domain: ANK repeat and PH domain-containing protein 1-like protein</fullName>
    </submittedName>
</protein>
<dbReference type="PANTHER" id="PTHR45899:SF2">
    <property type="entry name" value="RHO GTPASE ACTIVATING PROTEIN AT 15B, ISOFORM C"/>
    <property type="match status" value="1"/>
</dbReference>
<dbReference type="OrthoDB" id="29546at2759"/>
<reference evidence="5 6" key="1">
    <citation type="journal article" date="2018" name="Gigascience">
        <title>Genomes of trombidid mites reveal novel predicted allergens and laterally-transferred genes associated with secondary metabolism.</title>
        <authorList>
            <person name="Dong X."/>
            <person name="Chaisiri K."/>
            <person name="Xia D."/>
            <person name="Armstrong S.D."/>
            <person name="Fang Y."/>
            <person name="Donnelly M.J."/>
            <person name="Kadowaki T."/>
            <person name="McGarry J.W."/>
            <person name="Darby A.C."/>
            <person name="Makepeace B.L."/>
        </authorList>
    </citation>
    <scope>NUCLEOTIDE SEQUENCE [LARGE SCALE GENOMIC DNA]</scope>
    <source>
        <strain evidence="5">UoL-WK</strain>
    </source>
</reference>
<proteinExistence type="predicted"/>
<dbReference type="SMART" id="SM00324">
    <property type="entry name" value="RhoGAP"/>
    <property type="match status" value="1"/>
</dbReference>
<dbReference type="InterPro" id="IPR029071">
    <property type="entry name" value="Ubiquitin-like_domsf"/>
</dbReference>
<feature type="domain" description="PH" evidence="3">
    <location>
        <begin position="69"/>
        <end position="205"/>
    </location>
</feature>
<dbReference type="PROSITE" id="PS50003">
    <property type="entry name" value="PH_DOMAIN"/>
    <property type="match status" value="1"/>
</dbReference>
<dbReference type="GO" id="GO:0005737">
    <property type="term" value="C:cytoplasm"/>
    <property type="evidence" value="ECO:0007669"/>
    <property type="project" value="TreeGrafter"/>
</dbReference>
<dbReference type="InterPro" id="IPR000198">
    <property type="entry name" value="RhoGAP_dom"/>
</dbReference>
<name>A0A3S3QMQ1_9ACAR</name>
<evidence type="ECO:0000313" key="5">
    <source>
        <dbReference type="EMBL" id="RWS11192.1"/>
    </source>
</evidence>
<gene>
    <name evidence="5" type="ORF">B4U79_10493</name>
</gene>
<dbReference type="InterPro" id="IPR011993">
    <property type="entry name" value="PH-like_dom_sf"/>
</dbReference>
<keyword evidence="6" id="KW-1185">Reference proteome</keyword>
<dbReference type="CDD" id="cd17113">
    <property type="entry name" value="RA_ARAPs"/>
    <property type="match status" value="1"/>
</dbReference>
<evidence type="ECO:0000259" key="3">
    <source>
        <dbReference type="PROSITE" id="PS50003"/>
    </source>
</evidence>
<dbReference type="SUPFAM" id="SSF50729">
    <property type="entry name" value="PH domain-like"/>
    <property type="match status" value="2"/>
</dbReference>
<dbReference type="PROSITE" id="PS50238">
    <property type="entry name" value="RHOGAP"/>
    <property type="match status" value="1"/>
</dbReference>
<feature type="domain" description="Rho-GAP" evidence="4">
    <location>
        <begin position="331"/>
        <end position="519"/>
    </location>
</feature>
<feature type="compositionally biased region" description="Polar residues" evidence="2">
    <location>
        <begin position="140"/>
        <end position="155"/>
    </location>
</feature>
<evidence type="ECO:0000256" key="2">
    <source>
        <dbReference type="SAM" id="MobiDB-lite"/>
    </source>
</evidence>
<keyword evidence="1" id="KW-0343">GTPase activation</keyword>
<accession>A0A3S3QMQ1</accession>
<dbReference type="PANTHER" id="PTHR45899">
    <property type="entry name" value="RHO GTPASE ACTIVATING PROTEIN AT 15B, ISOFORM C"/>
    <property type="match status" value="1"/>
</dbReference>
<dbReference type="GO" id="GO:0005096">
    <property type="term" value="F:GTPase activator activity"/>
    <property type="evidence" value="ECO:0007669"/>
    <property type="project" value="UniProtKB-KW"/>
</dbReference>
<dbReference type="SMART" id="SM00233">
    <property type="entry name" value="PH"/>
    <property type="match status" value="3"/>
</dbReference>
<feature type="compositionally biased region" description="Polar residues" evidence="2">
    <location>
        <begin position="18"/>
        <end position="27"/>
    </location>
</feature>
<sequence>MSGESSSNERVEVDNNCAAGSSSNGLPNDQRDKRSVPPPIKPRISLQRKRLEREALLKQQQQEEFSKRTANKCGFLYKTDPSRKRFQKRWFIICDALISYFSEEPTRSSRVEPKGTIPFKDVMFVGECTVIDKAKHPPTRSRSFSSKTPHQTRTDCKTSISHDISQYQSYFNVGVSSQQGRIYLFAAESPKSRQEWIKILAERIAPPKCYLLSNLTRIECCGYLHVKLGISGIWTTCFVVLSGKNVTILTEFYEDVHRENKIVHVDLRKVLSPSLTTAHQISSCGTVSEIGQPISLNRPYDTTIYIQGVFKSHTESWYHLFLNAWTVPPNALLDQQLLTPSNIPVAVDKCLNFISTYGGLKTKGIYKNSGDETAVKSIFSNLRDTTKLWEWHIRPEEGYTVIDVASALKLYLSSFPECILTEKLYSEFIENNQHENRDERLRRIKCLLKRLPLINFNTLKKIICHFCYLIENADQNQMNIGNISLTMGPVLLFSSQTETDDGCRMDVIGDLITCYAWLFDVTQEEMEKERKIQRTLVCLRETRIRSSKPAGDILVGVYVYNSEWGKCINVPLTPTMSAEELVIYIKEKCNLKEPVNRLSVFEVVCDNQLERILHYSEVVLGVTLSWTTNWPADDAKSNYLIVKTNDLYDKLSPFLNQTNCRTSTIPLSLFSELKFSDINGGKTFRKVICEFIGARLNIYKDAKADKVIGQWNIEDIVWYLGSEAKRNAPSKFCITFINRDKPIIRNKESSGFIGRTICCNTEQEYYQWISGMIIAEYPNGVYPPVKTFVDLLS</sequence>
<dbReference type="Pfam" id="PF00169">
    <property type="entry name" value="PH"/>
    <property type="match status" value="1"/>
</dbReference>
<evidence type="ECO:0000256" key="1">
    <source>
        <dbReference type="ARBA" id="ARBA00022468"/>
    </source>
</evidence>
<dbReference type="EMBL" id="NCKU01001809">
    <property type="protein sequence ID" value="RWS11192.1"/>
    <property type="molecule type" value="Genomic_DNA"/>
</dbReference>
<dbReference type="SUPFAM" id="SSF54236">
    <property type="entry name" value="Ubiquitin-like"/>
    <property type="match status" value="1"/>
</dbReference>
<dbReference type="InterPro" id="IPR008936">
    <property type="entry name" value="Rho_GTPase_activation_prot"/>
</dbReference>
<dbReference type="InterPro" id="IPR052227">
    <property type="entry name" value="Arf-Rho-GAP_ANK-PH_domain"/>
</dbReference>
<dbReference type="STRING" id="1965070.A0A3S3QMQ1"/>
<feature type="region of interest" description="Disordered" evidence="2">
    <location>
        <begin position="135"/>
        <end position="155"/>
    </location>
</feature>
<dbReference type="AlphaFoldDB" id="A0A3S3QMQ1"/>
<dbReference type="Pfam" id="PF00620">
    <property type="entry name" value="RhoGAP"/>
    <property type="match status" value="1"/>
</dbReference>
<dbReference type="GO" id="GO:0007165">
    <property type="term" value="P:signal transduction"/>
    <property type="evidence" value="ECO:0007669"/>
    <property type="project" value="InterPro"/>
</dbReference>
<comment type="caution">
    <text evidence="5">The sequence shown here is derived from an EMBL/GenBank/DDBJ whole genome shotgun (WGS) entry which is preliminary data.</text>
</comment>
<dbReference type="GO" id="GO:0005547">
    <property type="term" value="F:phosphatidylinositol-3,4,5-trisphosphate binding"/>
    <property type="evidence" value="ECO:0007669"/>
    <property type="project" value="TreeGrafter"/>
</dbReference>
<dbReference type="SUPFAM" id="SSF48350">
    <property type="entry name" value="GTPase activation domain, GAP"/>
    <property type="match status" value="1"/>
</dbReference>
<dbReference type="Proteomes" id="UP000285301">
    <property type="component" value="Unassembled WGS sequence"/>
</dbReference>
<dbReference type="Gene3D" id="1.10.555.10">
    <property type="entry name" value="Rho GTPase activation protein"/>
    <property type="match status" value="1"/>
</dbReference>